<protein>
    <recommendedName>
        <fullName evidence="4">protein-serine/threonine phosphatase</fullName>
        <ecNumber evidence="4">3.1.3.16</ecNumber>
    </recommendedName>
</protein>
<dbReference type="SMART" id="SM00332">
    <property type="entry name" value="PP2Cc"/>
    <property type="match status" value="1"/>
</dbReference>
<evidence type="ECO:0000313" key="14">
    <source>
        <dbReference type="Proteomes" id="UP000053558"/>
    </source>
</evidence>
<dbReference type="EC" id="3.1.3.16" evidence="4"/>
<keyword evidence="14" id="KW-1185">Reference proteome</keyword>
<dbReference type="InterPro" id="IPR015655">
    <property type="entry name" value="PP2C"/>
</dbReference>
<keyword evidence="5" id="KW-0479">Metal-binding</keyword>
<dbReference type="InterPro" id="IPR000222">
    <property type="entry name" value="PP2C_BS"/>
</dbReference>
<dbReference type="Proteomes" id="UP000053558">
    <property type="component" value="Unassembled WGS sequence"/>
</dbReference>
<reference evidence="14" key="1">
    <citation type="journal article" date="2012" name="Science">
        <title>The Paleozoic origin of enzymatic lignin decomposition reconstructed from 31 fungal genomes.</title>
        <authorList>
            <person name="Floudas D."/>
            <person name="Binder M."/>
            <person name="Riley R."/>
            <person name="Barry K."/>
            <person name="Blanchette R.A."/>
            <person name="Henrissat B."/>
            <person name="Martinez A.T."/>
            <person name="Otillar R."/>
            <person name="Spatafora J.W."/>
            <person name="Yadav J.S."/>
            <person name="Aerts A."/>
            <person name="Benoit I."/>
            <person name="Boyd A."/>
            <person name="Carlson A."/>
            <person name="Copeland A."/>
            <person name="Coutinho P.M."/>
            <person name="de Vries R.P."/>
            <person name="Ferreira P."/>
            <person name="Findley K."/>
            <person name="Foster B."/>
            <person name="Gaskell J."/>
            <person name="Glotzer D."/>
            <person name="Gorecki P."/>
            <person name="Heitman J."/>
            <person name="Hesse C."/>
            <person name="Hori C."/>
            <person name="Igarashi K."/>
            <person name="Jurgens J.A."/>
            <person name="Kallen N."/>
            <person name="Kersten P."/>
            <person name="Kohler A."/>
            <person name="Kuees U."/>
            <person name="Kumar T.K.A."/>
            <person name="Kuo A."/>
            <person name="LaButti K."/>
            <person name="Larrondo L.F."/>
            <person name="Lindquist E."/>
            <person name="Ling A."/>
            <person name="Lombard V."/>
            <person name="Lucas S."/>
            <person name="Lundell T."/>
            <person name="Martin R."/>
            <person name="McLaughlin D.J."/>
            <person name="Morgenstern I."/>
            <person name="Morin E."/>
            <person name="Murat C."/>
            <person name="Nagy L.G."/>
            <person name="Nolan M."/>
            <person name="Ohm R.A."/>
            <person name="Patyshakuliyeva A."/>
            <person name="Rokas A."/>
            <person name="Ruiz-Duenas F.J."/>
            <person name="Sabat G."/>
            <person name="Salamov A."/>
            <person name="Samejima M."/>
            <person name="Schmutz J."/>
            <person name="Slot J.C."/>
            <person name="St John F."/>
            <person name="Stenlid J."/>
            <person name="Sun H."/>
            <person name="Sun S."/>
            <person name="Syed K."/>
            <person name="Tsang A."/>
            <person name="Wiebenga A."/>
            <person name="Young D."/>
            <person name="Pisabarro A."/>
            <person name="Eastwood D.C."/>
            <person name="Martin F."/>
            <person name="Cullen D."/>
            <person name="Grigoriev I.V."/>
            <person name="Hibbett D.S."/>
        </authorList>
    </citation>
    <scope>NUCLEOTIDE SEQUENCE [LARGE SCALE GENOMIC DNA]</scope>
    <source>
        <strain evidence="14">RWD-64-598 SS2</strain>
    </source>
</reference>
<dbReference type="AlphaFoldDB" id="A0A5M3MP71"/>
<evidence type="ECO:0000313" key="13">
    <source>
        <dbReference type="EMBL" id="EIW80972.1"/>
    </source>
</evidence>
<comment type="cofactor">
    <cofactor evidence="1">
        <name>Mn(2+)</name>
        <dbReference type="ChEBI" id="CHEBI:29035"/>
    </cofactor>
</comment>
<comment type="cofactor">
    <cofactor evidence="2">
        <name>Mg(2+)</name>
        <dbReference type="ChEBI" id="CHEBI:18420"/>
    </cofactor>
</comment>
<dbReference type="SUPFAM" id="SSF81606">
    <property type="entry name" value="PP2C-like"/>
    <property type="match status" value="1"/>
</dbReference>
<dbReference type="PANTHER" id="PTHR13832:SF565">
    <property type="entry name" value="AT28366P-RELATED"/>
    <property type="match status" value="1"/>
</dbReference>
<keyword evidence="7 10" id="KW-0904">Protein phosphatase</keyword>
<dbReference type="PROSITE" id="PS01032">
    <property type="entry name" value="PPM_1"/>
    <property type="match status" value="1"/>
</dbReference>
<evidence type="ECO:0000256" key="2">
    <source>
        <dbReference type="ARBA" id="ARBA00001946"/>
    </source>
</evidence>
<accession>A0A5M3MP71</accession>
<evidence type="ECO:0000256" key="11">
    <source>
        <dbReference type="SAM" id="MobiDB-lite"/>
    </source>
</evidence>
<organism evidence="13 14">
    <name type="scientific">Coniophora puteana (strain RWD-64-598)</name>
    <name type="common">Brown rot fungus</name>
    <dbReference type="NCBI Taxonomy" id="741705"/>
    <lineage>
        <taxon>Eukaryota</taxon>
        <taxon>Fungi</taxon>
        <taxon>Dikarya</taxon>
        <taxon>Basidiomycota</taxon>
        <taxon>Agaricomycotina</taxon>
        <taxon>Agaricomycetes</taxon>
        <taxon>Agaricomycetidae</taxon>
        <taxon>Boletales</taxon>
        <taxon>Coniophorineae</taxon>
        <taxon>Coniophoraceae</taxon>
        <taxon>Coniophora</taxon>
    </lineage>
</organism>
<proteinExistence type="inferred from homology"/>
<gene>
    <name evidence="13" type="ORF">CONPUDRAFT_165212</name>
</gene>
<keyword evidence="8" id="KW-0464">Manganese</keyword>
<dbReference type="OrthoDB" id="10264738at2759"/>
<comment type="similarity">
    <text evidence="3 10">Belongs to the PP2C family.</text>
</comment>
<dbReference type="RefSeq" id="XP_007768421.1">
    <property type="nucleotide sequence ID" value="XM_007770231.1"/>
</dbReference>
<dbReference type="PROSITE" id="PS51746">
    <property type="entry name" value="PPM_2"/>
    <property type="match status" value="1"/>
</dbReference>
<dbReference type="InterPro" id="IPR001932">
    <property type="entry name" value="PPM-type_phosphatase-like_dom"/>
</dbReference>
<comment type="caution">
    <text evidence="13">The sequence shown here is derived from an EMBL/GenBank/DDBJ whole genome shotgun (WGS) entry which is preliminary data.</text>
</comment>
<feature type="compositionally biased region" description="Polar residues" evidence="11">
    <location>
        <begin position="476"/>
        <end position="492"/>
    </location>
</feature>
<name>A0A5M3MP71_CONPW</name>
<sequence length="546" mass="59154">MGQTLSNPSTDKISESGENDRVVYAVSEMQGWRITMEDAHATILNLDGDAPQTSMFFAVYDGHGGSTVAKFAGKNVHQRLVAEESYREKRYDEALKKAFLGTDEDLLADPAHTRDPSGCTAVAALITTDKRIFVANAGDSRSVISVKGEVKPLSFDHKPSSDTERARIVGAGGYIEYGRVNGNLALSRALGDFEFKKNYALTPQKQVITADPDVTEHAITDEDEFLVIACDGIWDCLSSQQVVDFIRLRVSEGKELQEIGEEMCEHCLAPDTSSGAGIGCDNMTVLIIALLNGKTKEEWYKWIKDRVESKYGWDTPDTLPQIYSQNRLMAFKARREAQEERDRLRKERGEEPANSSSFLGGASALSGFARVLGGNGGITFQPGAGIFTDGGPLMFANADDDDESGDEIDDEGVASRAFLSEAFGIGRQSDDPTQNLRDRLAAFEHDIREDNMDEDGDHLDFGGARMEVVDDDGNDESITFQSPDQSAGQSAPINGVPGEAPPPPKTAVNGSVAPVEQLKSQPVGDEPSPAVKADGLLDSSEDPLKQ</sequence>
<dbReference type="CDD" id="cd00143">
    <property type="entry name" value="PP2Cc"/>
    <property type="match status" value="1"/>
</dbReference>
<evidence type="ECO:0000256" key="6">
    <source>
        <dbReference type="ARBA" id="ARBA00022801"/>
    </source>
</evidence>
<dbReference type="GeneID" id="19205268"/>
<evidence type="ECO:0000259" key="12">
    <source>
        <dbReference type="PROSITE" id="PS51746"/>
    </source>
</evidence>
<keyword evidence="6 10" id="KW-0378">Hydrolase</keyword>
<dbReference type="GO" id="GO:0004722">
    <property type="term" value="F:protein serine/threonine phosphatase activity"/>
    <property type="evidence" value="ECO:0007669"/>
    <property type="project" value="UniProtKB-EC"/>
</dbReference>
<feature type="region of interest" description="Disordered" evidence="11">
    <location>
        <begin position="467"/>
        <end position="546"/>
    </location>
</feature>
<dbReference type="PANTHER" id="PTHR13832">
    <property type="entry name" value="PROTEIN PHOSPHATASE 2C"/>
    <property type="match status" value="1"/>
</dbReference>
<evidence type="ECO:0000256" key="7">
    <source>
        <dbReference type="ARBA" id="ARBA00022912"/>
    </source>
</evidence>
<dbReference type="InterPro" id="IPR036457">
    <property type="entry name" value="PPM-type-like_dom_sf"/>
</dbReference>
<evidence type="ECO:0000256" key="3">
    <source>
        <dbReference type="ARBA" id="ARBA00006702"/>
    </source>
</evidence>
<dbReference type="OMA" id="DVTCHEI"/>
<dbReference type="Pfam" id="PF00481">
    <property type="entry name" value="PP2C"/>
    <property type="match status" value="1"/>
</dbReference>
<evidence type="ECO:0000256" key="1">
    <source>
        <dbReference type="ARBA" id="ARBA00001936"/>
    </source>
</evidence>
<evidence type="ECO:0000256" key="5">
    <source>
        <dbReference type="ARBA" id="ARBA00022723"/>
    </source>
</evidence>
<dbReference type="FunFam" id="3.60.40.10:FF:000016">
    <property type="entry name" value="Protein phosphatase 2C"/>
    <property type="match status" value="1"/>
</dbReference>
<dbReference type="EMBL" id="JH711578">
    <property type="protein sequence ID" value="EIW80972.1"/>
    <property type="molecule type" value="Genomic_DNA"/>
</dbReference>
<evidence type="ECO:0000256" key="8">
    <source>
        <dbReference type="ARBA" id="ARBA00023211"/>
    </source>
</evidence>
<dbReference type="Gene3D" id="3.60.40.10">
    <property type="entry name" value="PPM-type phosphatase domain"/>
    <property type="match status" value="1"/>
</dbReference>
<comment type="catalytic activity">
    <reaction evidence="9">
        <text>O-phospho-L-threonyl-[protein] + H2O = L-threonyl-[protein] + phosphate</text>
        <dbReference type="Rhea" id="RHEA:47004"/>
        <dbReference type="Rhea" id="RHEA-COMP:11060"/>
        <dbReference type="Rhea" id="RHEA-COMP:11605"/>
        <dbReference type="ChEBI" id="CHEBI:15377"/>
        <dbReference type="ChEBI" id="CHEBI:30013"/>
        <dbReference type="ChEBI" id="CHEBI:43474"/>
        <dbReference type="ChEBI" id="CHEBI:61977"/>
        <dbReference type="EC" id="3.1.3.16"/>
    </reaction>
    <physiologicalReaction direction="left-to-right" evidence="9">
        <dbReference type="Rhea" id="RHEA:47005"/>
    </physiologicalReaction>
</comment>
<evidence type="ECO:0000256" key="9">
    <source>
        <dbReference type="ARBA" id="ARBA00048832"/>
    </source>
</evidence>
<dbReference type="KEGG" id="cput:CONPUDRAFT_165212"/>
<feature type="domain" description="PPM-type phosphatase" evidence="12">
    <location>
        <begin position="23"/>
        <end position="290"/>
    </location>
</feature>
<evidence type="ECO:0000256" key="10">
    <source>
        <dbReference type="RuleBase" id="RU003465"/>
    </source>
</evidence>
<evidence type="ECO:0000256" key="4">
    <source>
        <dbReference type="ARBA" id="ARBA00013081"/>
    </source>
</evidence>
<dbReference type="GO" id="GO:0046872">
    <property type="term" value="F:metal ion binding"/>
    <property type="evidence" value="ECO:0007669"/>
    <property type="project" value="UniProtKB-KW"/>
</dbReference>